<feature type="non-terminal residue" evidence="1">
    <location>
        <position position="1"/>
    </location>
</feature>
<dbReference type="EMBL" id="LUTY01002113">
    <property type="protein sequence ID" value="OAD20782.1"/>
    <property type="molecule type" value="Genomic_DNA"/>
</dbReference>
<organism evidence="1 2">
    <name type="scientific">Candidatus Thiomargarita nelsonii</name>
    <dbReference type="NCBI Taxonomy" id="1003181"/>
    <lineage>
        <taxon>Bacteria</taxon>
        <taxon>Pseudomonadati</taxon>
        <taxon>Pseudomonadota</taxon>
        <taxon>Gammaproteobacteria</taxon>
        <taxon>Thiotrichales</taxon>
        <taxon>Thiotrichaceae</taxon>
        <taxon>Thiomargarita</taxon>
    </lineage>
</organism>
<evidence type="ECO:0000313" key="1">
    <source>
        <dbReference type="EMBL" id="OAD20782.1"/>
    </source>
</evidence>
<reference evidence="1 2" key="1">
    <citation type="submission" date="2016-05" db="EMBL/GenBank/DDBJ databases">
        <title>Single-cell genome of chain-forming Candidatus Thiomargarita nelsonii and comparison to other large sulfur-oxidizing bacteria.</title>
        <authorList>
            <person name="Winkel M."/>
            <person name="Salman V."/>
            <person name="Woyke T."/>
            <person name="Schulz-Vogt H."/>
            <person name="Richter M."/>
            <person name="Flood B."/>
            <person name="Bailey J."/>
            <person name="Amann R."/>
            <person name="Mussmann M."/>
        </authorList>
    </citation>
    <scope>NUCLEOTIDE SEQUENCE [LARGE SCALE GENOMIC DNA]</scope>
    <source>
        <strain evidence="1 2">THI036</strain>
    </source>
</reference>
<accession>A0A176RYB4</accession>
<comment type="caution">
    <text evidence="1">The sequence shown here is derived from an EMBL/GenBank/DDBJ whole genome shotgun (WGS) entry which is preliminary data.</text>
</comment>
<keyword evidence="2" id="KW-1185">Reference proteome</keyword>
<evidence type="ECO:0000313" key="2">
    <source>
        <dbReference type="Proteomes" id="UP000076962"/>
    </source>
</evidence>
<proteinExistence type="predicted"/>
<name>A0A176RYB4_9GAMM</name>
<dbReference type="AlphaFoldDB" id="A0A176RYB4"/>
<protein>
    <submittedName>
        <fullName evidence="1">Uncharacterized protein</fullName>
    </submittedName>
</protein>
<dbReference type="Proteomes" id="UP000076962">
    <property type="component" value="Unassembled WGS sequence"/>
</dbReference>
<sequence length="68" mass="7832">AFDGLYKYIHNYDGEFVEDLKKGRDALESANYGTAKTLFMVARLEINFKAKSESRLKPTNHNNSVTFR</sequence>
<gene>
    <name evidence="1" type="ORF">THIOM_003490</name>
</gene>